<evidence type="ECO:0000256" key="1">
    <source>
        <dbReference type="ARBA" id="ARBA00004533"/>
    </source>
</evidence>
<keyword evidence="8" id="KW-1185">Reference proteome</keyword>
<dbReference type="GO" id="GO:0016746">
    <property type="term" value="F:acyltransferase activity"/>
    <property type="evidence" value="ECO:0007669"/>
    <property type="project" value="UniProtKB-KW"/>
</dbReference>
<keyword evidence="2" id="KW-1003">Cell membrane</keyword>
<reference evidence="7 8" key="1">
    <citation type="submission" date="2019-11" db="EMBL/GenBank/DDBJ databases">
        <authorList>
            <person name="Zhang J."/>
            <person name="Sun C."/>
        </authorList>
    </citation>
    <scope>NUCLEOTIDE SEQUENCE [LARGE SCALE GENOMIC DNA]</scope>
    <source>
        <strain evidence="8">sp2</strain>
    </source>
</reference>
<evidence type="ECO:0008006" key="9">
    <source>
        <dbReference type="Google" id="ProtNLM"/>
    </source>
</evidence>
<evidence type="ECO:0000256" key="5">
    <source>
        <dbReference type="ARBA" id="ARBA00023136"/>
    </source>
</evidence>
<gene>
    <name evidence="7" type="ORF">GM160_10695</name>
</gene>
<accession>A0A6I6DC14</accession>
<sequence>MPPHPAHGGDHERGRKAMRRLGRRLASSAWGHYRLECRPMSAPLPPRIRATRLLLSLIPRLIAALPQRARLALGRGLGWLMASALKKRRRIMRANLAVAFPDWTAGARDVLIDEHFARLGAGICEGFWGWFGNLDRVPDYRVIGLEHLEAARAAGQGVILNAAHVTDMELGVYFVSRHAPVHAVYRPNNNRAIDSLINLGREKHLAGLIHREDTRAMVRALRAGEVLWTAPDQNYHGKTSAFIPFFGLPAATNTAVPILARMGRAVILPYHVRRFGNRYELAIEPPISGLPSGDDVADTQRLVERLEAEIRRHPAMYLWGHRRFKTLPEGYPPLY</sequence>
<comment type="subcellular location">
    <subcellularLocation>
        <location evidence="1">Cell inner membrane</location>
    </subcellularLocation>
</comment>
<keyword evidence="6" id="KW-0012">Acyltransferase</keyword>
<dbReference type="PANTHER" id="PTHR30606:SF9">
    <property type="entry name" value="LIPID A BIOSYNTHESIS LAUROYLTRANSFERASE"/>
    <property type="match status" value="1"/>
</dbReference>
<dbReference type="PIRSF" id="PIRSF026649">
    <property type="entry name" value="MsbB"/>
    <property type="match status" value="1"/>
</dbReference>
<dbReference type="InterPro" id="IPR004960">
    <property type="entry name" value="LipA_acyltrans"/>
</dbReference>
<evidence type="ECO:0000256" key="3">
    <source>
        <dbReference type="ARBA" id="ARBA00022519"/>
    </source>
</evidence>
<keyword evidence="4" id="KW-0808">Transferase</keyword>
<keyword evidence="3" id="KW-0997">Cell inner membrane</keyword>
<dbReference type="EMBL" id="CP046415">
    <property type="protein sequence ID" value="QGT79312.1"/>
    <property type="molecule type" value="Genomic_DNA"/>
</dbReference>
<evidence type="ECO:0000256" key="2">
    <source>
        <dbReference type="ARBA" id="ARBA00022475"/>
    </source>
</evidence>
<dbReference type="Pfam" id="PF03279">
    <property type="entry name" value="Lip_A_acyltrans"/>
    <property type="match status" value="1"/>
</dbReference>
<evidence type="ECO:0000256" key="6">
    <source>
        <dbReference type="ARBA" id="ARBA00023315"/>
    </source>
</evidence>
<organism evidence="7 8">
    <name type="scientific">Guyparkeria halophila</name>
    <dbReference type="NCBI Taxonomy" id="47960"/>
    <lineage>
        <taxon>Bacteria</taxon>
        <taxon>Pseudomonadati</taxon>
        <taxon>Pseudomonadota</taxon>
        <taxon>Gammaproteobacteria</taxon>
        <taxon>Chromatiales</taxon>
        <taxon>Thioalkalibacteraceae</taxon>
        <taxon>Guyparkeria</taxon>
    </lineage>
</organism>
<dbReference type="CDD" id="cd07984">
    <property type="entry name" value="LPLAT_LABLAT-like"/>
    <property type="match status" value="1"/>
</dbReference>
<dbReference type="GO" id="GO:0005886">
    <property type="term" value="C:plasma membrane"/>
    <property type="evidence" value="ECO:0007669"/>
    <property type="project" value="UniProtKB-SubCell"/>
</dbReference>
<proteinExistence type="predicted"/>
<evidence type="ECO:0000256" key="4">
    <source>
        <dbReference type="ARBA" id="ARBA00022679"/>
    </source>
</evidence>
<name>A0A6I6DC14_9GAMM</name>
<dbReference type="GO" id="GO:0009247">
    <property type="term" value="P:glycolipid biosynthetic process"/>
    <property type="evidence" value="ECO:0007669"/>
    <property type="project" value="UniProtKB-ARBA"/>
</dbReference>
<keyword evidence="5" id="KW-0472">Membrane</keyword>
<evidence type="ECO:0000313" key="8">
    <source>
        <dbReference type="Proteomes" id="UP000427716"/>
    </source>
</evidence>
<dbReference type="Proteomes" id="UP000427716">
    <property type="component" value="Chromosome"/>
</dbReference>
<evidence type="ECO:0000313" key="7">
    <source>
        <dbReference type="EMBL" id="QGT79312.1"/>
    </source>
</evidence>
<dbReference type="KEGG" id="ghl:GM160_10695"/>
<dbReference type="AlphaFoldDB" id="A0A6I6DC14"/>
<dbReference type="PANTHER" id="PTHR30606">
    <property type="entry name" value="LIPID A BIOSYNTHESIS LAUROYL ACYLTRANSFERASE"/>
    <property type="match status" value="1"/>
</dbReference>
<protein>
    <recommendedName>
        <fullName evidence="9">Lipid A biosynthesis lauroyltransferase</fullName>
    </recommendedName>
</protein>